<proteinExistence type="predicted"/>
<dbReference type="EMBL" id="CAMXCT010001066">
    <property type="protein sequence ID" value="CAI3986268.1"/>
    <property type="molecule type" value="Genomic_DNA"/>
</dbReference>
<evidence type="ECO:0000313" key="1">
    <source>
        <dbReference type="EMBL" id="CAI3986268.1"/>
    </source>
</evidence>
<evidence type="ECO:0000313" key="2">
    <source>
        <dbReference type="EMBL" id="CAL1139643.1"/>
    </source>
</evidence>
<dbReference type="EMBL" id="CAMXCT030001066">
    <property type="protein sequence ID" value="CAL4773580.1"/>
    <property type="molecule type" value="Genomic_DNA"/>
</dbReference>
<comment type="caution">
    <text evidence="1">The sequence shown here is derived from an EMBL/GenBank/DDBJ whole genome shotgun (WGS) entry which is preliminary data.</text>
</comment>
<reference evidence="2" key="2">
    <citation type="submission" date="2024-04" db="EMBL/GenBank/DDBJ databases">
        <authorList>
            <person name="Chen Y."/>
            <person name="Shah S."/>
            <person name="Dougan E. K."/>
            <person name="Thang M."/>
            <person name="Chan C."/>
        </authorList>
    </citation>
    <scope>NUCLEOTIDE SEQUENCE [LARGE SCALE GENOMIC DNA]</scope>
</reference>
<name>A0A9P1FS18_9DINO</name>
<reference evidence="1" key="1">
    <citation type="submission" date="2022-10" db="EMBL/GenBank/DDBJ databases">
        <authorList>
            <person name="Chen Y."/>
            <person name="Dougan E. K."/>
            <person name="Chan C."/>
            <person name="Rhodes N."/>
            <person name="Thang M."/>
        </authorList>
    </citation>
    <scope>NUCLEOTIDE SEQUENCE</scope>
</reference>
<organism evidence="1">
    <name type="scientific">Cladocopium goreaui</name>
    <dbReference type="NCBI Taxonomy" id="2562237"/>
    <lineage>
        <taxon>Eukaryota</taxon>
        <taxon>Sar</taxon>
        <taxon>Alveolata</taxon>
        <taxon>Dinophyceae</taxon>
        <taxon>Suessiales</taxon>
        <taxon>Symbiodiniaceae</taxon>
        <taxon>Cladocopium</taxon>
    </lineage>
</organism>
<protein>
    <submittedName>
        <fullName evidence="1">Uncharacterized protein</fullName>
    </submittedName>
</protein>
<evidence type="ECO:0000313" key="3">
    <source>
        <dbReference type="Proteomes" id="UP001152797"/>
    </source>
</evidence>
<gene>
    <name evidence="1" type="ORF">C1SCF055_LOCUS13634</name>
</gene>
<dbReference type="AlphaFoldDB" id="A0A9P1FS18"/>
<dbReference type="Proteomes" id="UP001152797">
    <property type="component" value="Unassembled WGS sequence"/>
</dbReference>
<sequence>MDYRCILREVHYRIVNENEENCHPTSFTLRDASKLAKVDVGTPLFQHDNQHYTIEGLVPKKEDQIQLTRKEQSWLLVEIPIVPDYPEYAWAALRPARTVPWEKHAQEGSDGYYSPAGFKPRYPEPSKWYKRRPGSDFKSSSQHPCKCHRLRFLLRLSDALSRAAVDCTQDWFFVDLPILDATITETVGDLLLFAAELVGNDRLRPGHLAISAGVPNERLWQCKTPLIVLWNHMHIASLKLTGEVPAFASLNSADHTSKLGTPADATKEEGEYFAMAAIHTLPEWVISDELKRTSRKICNWSMSIAS</sequence>
<accession>A0A9P1FS18</accession>
<dbReference type="EMBL" id="CAMXCT020001066">
    <property type="protein sequence ID" value="CAL1139643.1"/>
    <property type="molecule type" value="Genomic_DNA"/>
</dbReference>
<keyword evidence="3" id="KW-1185">Reference proteome</keyword>